<keyword evidence="2" id="KW-1185">Reference proteome</keyword>
<sequence length="140" mass="15825">MSSSFHPGAWVEEFIADLRTFATGSYLGEGETEHWEGFYDPACLAELEQILRTLIADMATVPVAETLIDARTKLQEFNAQHQDAVLEEEEYGDLQEFFQQLGHLHGLDNSQIPLLMEEDEENNIPPAAPMIYLPEDPEDT</sequence>
<dbReference type="AlphaFoldDB" id="A0A1I2SXJ6"/>
<reference evidence="1 2" key="1">
    <citation type="submission" date="2016-10" db="EMBL/GenBank/DDBJ databases">
        <authorList>
            <person name="de Groot N.N."/>
        </authorList>
    </citation>
    <scope>NUCLEOTIDE SEQUENCE [LARGE SCALE GENOMIC DNA]</scope>
    <source>
        <strain>J11</strain>
        <strain evidence="2">PG 39</strain>
    </source>
</reference>
<evidence type="ECO:0000313" key="1">
    <source>
        <dbReference type="EMBL" id="SFG56639.1"/>
    </source>
</evidence>
<dbReference type="EMBL" id="FOPJ01000006">
    <property type="protein sequence ID" value="SFG56639.1"/>
    <property type="molecule type" value="Genomic_DNA"/>
</dbReference>
<proteinExistence type="predicted"/>
<evidence type="ECO:0000313" key="2">
    <source>
        <dbReference type="Proteomes" id="UP000199065"/>
    </source>
</evidence>
<organism evidence="1 2">
    <name type="scientific">Corynebacterium spheniscorum</name>
    <dbReference type="NCBI Taxonomy" id="185761"/>
    <lineage>
        <taxon>Bacteria</taxon>
        <taxon>Bacillati</taxon>
        <taxon>Actinomycetota</taxon>
        <taxon>Actinomycetes</taxon>
        <taxon>Mycobacteriales</taxon>
        <taxon>Corynebacteriaceae</taxon>
        <taxon>Corynebacterium</taxon>
    </lineage>
</organism>
<protein>
    <submittedName>
        <fullName evidence="1">Uncharacterized protein</fullName>
    </submittedName>
</protein>
<dbReference type="Proteomes" id="UP000199065">
    <property type="component" value="Unassembled WGS sequence"/>
</dbReference>
<dbReference type="STRING" id="185761.SAMN05660282_01264"/>
<dbReference type="OrthoDB" id="4420002at2"/>
<name>A0A1I2SXJ6_9CORY</name>
<dbReference type="RefSeq" id="WP_092285553.1">
    <property type="nucleotide sequence ID" value="NZ_FOPJ01000006.1"/>
</dbReference>
<accession>A0A1I2SXJ6</accession>
<gene>
    <name evidence="1" type="ORF">SAMN05660282_01264</name>
</gene>